<feature type="transmembrane region" description="Helical" evidence="7">
    <location>
        <begin position="395"/>
        <end position="414"/>
    </location>
</feature>
<dbReference type="Gene3D" id="1.20.1730.10">
    <property type="entry name" value="Sodium/glucose cotransporter"/>
    <property type="match status" value="1"/>
</dbReference>
<keyword evidence="5 7" id="KW-1133">Transmembrane helix</keyword>
<name>A0A381N1Y9_9ZZZZ</name>
<evidence type="ECO:0000256" key="6">
    <source>
        <dbReference type="ARBA" id="ARBA00023136"/>
    </source>
</evidence>
<dbReference type="PROSITE" id="PS50283">
    <property type="entry name" value="NA_SOLUT_SYMP_3"/>
    <property type="match status" value="1"/>
</dbReference>
<gene>
    <name evidence="8" type="ORF">METZ01_LOCUS542</name>
</gene>
<proteinExistence type="inferred from homology"/>
<evidence type="ECO:0000313" key="8">
    <source>
        <dbReference type="EMBL" id="SUZ47688.1"/>
    </source>
</evidence>
<feature type="transmembrane region" description="Helical" evidence="7">
    <location>
        <begin position="117"/>
        <end position="144"/>
    </location>
</feature>
<keyword evidence="3" id="KW-0813">Transport</keyword>
<sequence length="518" mass="54575">MDAIALTTIVVYLVAATAAGSLMARRATSSAGWAVAGGGMSTTLVAVGIAGTRIGGAGTYGVAGDVISGGVWNLWWYGINTFLALAGVGLFFGIYFRRFRLHTVGELFTIRFRNRRCQWFTSLCVQTEYAIVNLIEAYVIGVILSTLTPLSMFGGVMVAAVIFSTYVSLGGLWGTAVTNLIHCTVVLVGLLSVGVMGVNQLGGWDAVTATIGDHLAAASQDEAAWWSFTGAGWLPIFGMFFAAAVHTPAASVYTNYATAARTENHIVPAFLLGGAIGALMPILAGVVGILTTARYGLDTGLGGYRNLTTLASEISPVVGGLALAAVLAAVISSGGPILLSSATMFVRDWLPGTRHHSSEQQLRAYRITTTVYAFLAAIAAWIVATYTTISILDLLLFGFAMVVPPAVSLGYLVYSPRTTEKGAYWGMVIGYASGLIWFILIKLSLATGFGAPEGAGVFHRALAYSFTVDGEGIDPSYLTFFVPLIAVPLISKLTVQSGVREDFFEMLSGRKPVEDDLA</sequence>
<reference evidence="8" key="1">
    <citation type="submission" date="2018-05" db="EMBL/GenBank/DDBJ databases">
        <authorList>
            <person name="Lanie J.A."/>
            <person name="Ng W.-L."/>
            <person name="Kazmierczak K.M."/>
            <person name="Andrzejewski T.M."/>
            <person name="Davidsen T.M."/>
            <person name="Wayne K.J."/>
            <person name="Tettelin H."/>
            <person name="Glass J.I."/>
            <person name="Rusch D."/>
            <person name="Podicherti R."/>
            <person name="Tsui H.-C.T."/>
            <person name="Winkler M.E."/>
        </authorList>
    </citation>
    <scope>NUCLEOTIDE SEQUENCE</scope>
</reference>
<organism evidence="8">
    <name type="scientific">marine metagenome</name>
    <dbReference type="NCBI Taxonomy" id="408172"/>
    <lineage>
        <taxon>unclassified sequences</taxon>
        <taxon>metagenomes</taxon>
        <taxon>ecological metagenomes</taxon>
    </lineage>
</organism>
<dbReference type="GO" id="GO:0005886">
    <property type="term" value="C:plasma membrane"/>
    <property type="evidence" value="ECO:0007669"/>
    <property type="project" value="TreeGrafter"/>
</dbReference>
<comment type="similarity">
    <text evidence="2">Belongs to the sodium:solute symporter (SSF) (TC 2.A.21) family.</text>
</comment>
<feature type="transmembrane region" description="Helical" evidence="7">
    <location>
        <begin position="367"/>
        <end position="389"/>
    </location>
</feature>
<keyword evidence="4 7" id="KW-0812">Transmembrane</keyword>
<feature type="transmembrane region" description="Helical" evidence="7">
    <location>
        <begin position="150"/>
        <end position="173"/>
    </location>
</feature>
<feature type="transmembrane region" description="Helical" evidence="7">
    <location>
        <begin position="74"/>
        <end position="96"/>
    </location>
</feature>
<feature type="transmembrane region" description="Helical" evidence="7">
    <location>
        <begin position="223"/>
        <end position="245"/>
    </location>
</feature>
<feature type="transmembrane region" description="Helical" evidence="7">
    <location>
        <begin position="180"/>
        <end position="203"/>
    </location>
</feature>
<comment type="subcellular location">
    <subcellularLocation>
        <location evidence="1">Membrane</location>
        <topology evidence="1">Multi-pass membrane protein</topology>
    </subcellularLocation>
</comment>
<dbReference type="InterPro" id="IPR001734">
    <property type="entry name" value="Na/solute_symporter"/>
</dbReference>
<dbReference type="InterPro" id="IPR038377">
    <property type="entry name" value="Na/Glc_symporter_sf"/>
</dbReference>
<evidence type="ECO:0000256" key="2">
    <source>
        <dbReference type="ARBA" id="ARBA00006434"/>
    </source>
</evidence>
<protein>
    <recommendedName>
        <fullName evidence="9">Sodium:solute symporter family protein</fullName>
    </recommendedName>
</protein>
<feature type="transmembrane region" description="Helical" evidence="7">
    <location>
        <begin position="31"/>
        <end position="54"/>
    </location>
</feature>
<evidence type="ECO:0000256" key="1">
    <source>
        <dbReference type="ARBA" id="ARBA00004141"/>
    </source>
</evidence>
<evidence type="ECO:0000256" key="5">
    <source>
        <dbReference type="ARBA" id="ARBA00022989"/>
    </source>
</evidence>
<feature type="transmembrane region" description="Helical" evidence="7">
    <location>
        <begin position="6"/>
        <end position="24"/>
    </location>
</feature>
<evidence type="ECO:0000256" key="4">
    <source>
        <dbReference type="ARBA" id="ARBA00022692"/>
    </source>
</evidence>
<evidence type="ECO:0000256" key="7">
    <source>
        <dbReference type="SAM" id="Phobius"/>
    </source>
</evidence>
<dbReference type="PANTHER" id="PTHR48086:SF7">
    <property type="entry name" value="SODIUM-SOLUTE SYMPORTER-RELATED"/>
    <property type="match status" value="1"/>
</dbReference>
<dbReference type="InterPro" id="IPR050277">
    <property type="entry name" value="Sodium:Solute_Symporter"/>
</dbReference>
<feature type="transmembrane region" description="Helical" evidence="7">
    <location>
        <begin position="317"/>
        <end position="346"/>
    </location>
</feature>
<evidence type="ECO:0000256" key="3">
    <source>
        <dbReference type="ARBA" id="ARBA00022448"/>
    </source>
</evidence>
<dbReference type="AlphaFoldDB" id="A0A381N1Y9"/>
<feature type="transmembrane region" description="Helical" evidence="7">
    <location>
        <begin position="423"/>
        <end position="441"/>
    </location>
</feature>
<keyword evidence="6 7" id="KW-0472">Membrane</keyword>
<dbReference type="Pfam" id="PF00474">
    <property type="entry name" value="SSF"/>
    <property type="match status" value="1"/>
</dbReference>
<evidence type="ECO:0008006" key="9">
    <source>
        <dbReference type="Google" id="ProtNLM"/>
    </source>
</evidence>
<accession>A0A381N1Y9</accession>
<dbReference type="EMBL" id="UINC01000030">
    <property type="protein sequence ID" value="SUZ47688.1"/>
    <property type="molecule type" value="Genomic_DNA"/>
</dbReference>
<dbReference type="PANTHER" id="PTHR48086">
    <property type="entry name" value="SODIUM/PROLINE SYMPORTER-RELATED"/>
    <property type="match status" value="1"/>
</dbReference>
<dbReference type="GO" id="GO:0022857">
    <property type="term" value="F:transmembrane transporter activity"/>
    <property type="evidence" value="ECO:0007669"/>
    <property type="project" value="InterPro"/>
</dbReference>
<feature type="transmembrane region" description="Helical" evidence="7">
    <location>
        <begin position="266"/>
        <end position="297"/>
    </location>
</feature>